<protein>
    <recommendedName>
        <fullName evidence="4">Fungal N-terminal domain-containing protein</fullName>
    </recommendedName>
</protein>
<dbReference type="AlphaFoldDB" id="A0A6A5W5J5"/>
<feature type="region of interest" description="Disordered" evidence="1">
    <location>
        <begin position="206"/>
        <end position="243"/>
    </location>
</feature>
<evidence type="ECO:0000313" key="3">
    <source>
        <dbReference type="Proteomes" id="UP000799779"/>
    </source>
</evidence>
<evidence type="ECO:0008006" key="4">
    <source>
        <dbReference type="Google" id="ProtNLM"/>
    </source>
</evidence>
<proteinExistence type="predicted"/>
<keyword evidence="3" id="KW-1185">Reference proteome</keyword>
<feature type="region of interest" description="Disordered" evidence="1">
    <location>
        <begin position="255"/>
        <end position="279"/>
    </location>
</feature>
<sequence>MDPIGSVLNIAHILKRAYQLYTGCNDAPEEIRLASDHIHGMTLVLEGVHTDLIANPRSFVHQTSAQAKTRTANLKVHLNHCDGALKRMGKLLSKYQGWKRDGHVKMWDKFKWTTEGRKDIADAKVDIILATSMLDVFLSREALSVLWKIESMIEMLTRNFQKLELFQGTGPTQGTKRSRAGSNVTRTLVVGLVIARLKTSLANYRRRKLLRGGKKGGTTKPNPGPRRPKPISRVSSGFGQNKRRDTLMHSYASNLVSASNSRPRPERARTPSPDFYMIGGDPAPPYSPVRRSSSLNRILNQINAKAKQPTSPREYLECWRVGVGSLAIGLNTAPQFLQHRRGQVQLRKMASIFKDAAAGNPRALDERDKRVKLILDHRNGREKKKKSGKKWSLLAGVVVGRDAGRSGMVSVEKAMVIVVRR</sequence>
<organism evidence="2 3">
    <name type="scientific">Amniculicola lignicola CBS 123094</name>
    <dbReference type="NCBI Taxonomy" id="1392246"/>
    <lineage>
        <taxon>Eukaryota</taxon>
        <taxon>Fungi</taxon>
        <taxon>Dikarya</taxon>
        <taxon>Ascomycota</taxon>
        <taxon>Pezizomycotina</taxon>
        <taxon>Dothideomycetes</taxon>
        <taxon>Pleosporomycetidae</taxon>
        <taxon>Pleosporales</taxon>
        <taxon>Amniculicolaceae</taxon>
        <taxon>Amniculicola</taxon>
    </lineage>
</organism>
<gene>
    <name evidence="2" type="ORF">P154DRAFT_579816</name>
</gene>
<reference evidence="2" key="1">
    <citation type="journal article" date="2020" name="Stud. Mycol.">
        <title>101 Dothideomycetes genomes: a test case for predicting lifestyles and emergence of pathogens.</title>
        <authorList>
            <person name="Haridas S."/>
            <person name="Albert R."/>
            <person name="Binder M."/>
            <person name="Bloem J."/>
            <person name="Labutti K."/>
            <person name="Salamov A."/>
            <person name="Andreopoulos B."/>
            <person name="Baker S."/>
            <person name="Barry K."/>
            <person name="Bills G."/>
            <person name="Bluhm B."/>
            <person name="Cannon C."/>
            <person name="Castanera R."/>
            <person name="Culley D."/>
            <person name="Daum C."/>
            <person name="Ezra D."/>
            <person name="Gonzalez J."/>
            <person name="Henrissat B."/>
            <person name="Kuo A."/>
            <person name="Liang C."/>
            <person name="Lipzen A."/>
            <person name="Lutzoni F."/>
            <person name="Magnuson J."/>
            <person name="Mondo S."/>
            <person name="Nolan M."/>
            <person name="Ohm R."/>
            <person name="Pangilinan J."/>
            <person name="Park H.-J."/>
            <person name="Ramirez L."/>
            <person name="Alfaro M."/>
            <person name="Sun H."/>
            <person name="Tritt A."/>
            <person name="Yoshinaga Y."/>
            <person name="Zwiers L.-H."/>
            <person name="Turgeon B."/>
            <person name="Goodwin S."/>
            <person name="Spatafora J."/>
            <person name="Crous P."/>
            <person name="Grigoriev I."/>
        </authorList>
    </citation>
    <scope>NUCLEOTIDE SEQUENCE</scope>
    <source>
        <strain evidence="2">CBS 123094</strain>
    </source>
</reference>
<dbReference type="EMBL" id="ML977624">
    <property type="protein sequence ID" value="KAF1996567.1"/>
    <property type="molecule type" value="Genomic_DNA"/>
</dbReference>
<accession>A0A6A5W5J5</accession>
<dbReference type="Proteomes" id="UP000799779">
    <property type="component" value="Unassembled WGS sequence"/>
</dbReference>
<dbReference type="OrthoDB" id="3937014at2759"/>
<name>A0A6A5W5J5_9PLEO</name>
<evidence type="ECO:0000256" key="1">
    <source>
        <dbReference type="SAM" id="MobiDB-lite"/>
    </source>
</evidence>
<evidence type="ECO:0000313" key="2">
    <source>
        <dbReference type="EMBL" id="KAF1996567.1"/>
    </source>
</evidence>